<reference evidence="2 3" key="1">
    <citation type="submission" date="2016-03" db="EMBL/GenBank/DDBJ databases">
        <title>Complete genome sequence of a soil Actinobacterium, Nocardioides dokdonensis FR1436.</title>
        <authorList>
            <person name="Kwon S.-K."/>
            <person name="Kim K."/>
            <person name="Kim J.F."/>
        </authorList>
    </citation>
    <scope>NUCLEOTIDE SEQUENCE [LARGE SCALE GENOMIC DNA]</scope>
    <source>
        <strain evidence="2 3">FR1436</strain>
    </source>
</reference>
<accession>A0A1A9GRU6</accession>
<dbReference type="PANTHER" id="PTHR34875">
    <property type="entry name" value="UPF0237 PROTEIN MJ1558"/>
    <property type="match status" value="1"/>
</dbReference>
<organism evidence="2 3">
    <name type="scientific">Nocardioides dokdonensis FR1436</name>
    <dbReference type="NCBI Taxonomy" id="1300347"/>
    <lineage>
        <taxon>Bacteria</taxon>
        <taxon>Bacillati</taxon>
        <taxon>Actinomycetota</taxon>
        <taxon>Actinomycetes</taxon>
        <taxon>Propionibacteriales</taxon>
        <taxon>Nocardioidaceae</taxon>
        <taxon>Nocardioides</taxon>
    </lineage>
</organism>
<feature type="domain" description="ACT" evidence="1">
    <location>
        <begin position="5"/>
        <end position="80"/>
    </location>
</feature>
<dbReference type="InterPro" id="IPR002912">
    <property type="entry name" value="ACT_dom"/>
</dbReference>
<dbReference type="RefSeq" id="WP_068113661.1">
    <property type="nucleotide sequence ID" value="NZ_CP015079.1"/>
</dbReference>
<dbReference type="OrthoDB" id="12860at2"/>
<dbReference type="GO" id="GO:0006355">
    <property type="term" value="P:regulation of DNA-templated transcription"/>
    <property type="evidence" value="ECO:0007669"/>
    <property type="project" value="InterPro"/>
</dbReference>
<dbReference type="SUPFAM" id="SSF55021">
    <property type="entry name" value="ACT-like"/>
    <property type="match status" value="2"/>
</dbReference>
<dbReference type="STRING" id="1300347.I601_4014"/>
<evidence type="ECO:0000259" key="1">
    <source>
        <dbReference type="PROSITE" id="PS51671"/>
    </source>
</evidence>
<dbReference type="AlphaFoldDB" id="A0A1A9GRU6"/>
<gene>
    <name evidence="2" type="ORF">I601_4014</name>
</gene>
<dbReference type="Proteomes" id="UP000077868">
    <property type="component" value="Chromosome"/>
</dbReference>
<sequence>MTSLVLTVIGDDRPGLVSAVSAIVEARGGSWQRSQMSRLSGKFAGIALVEVPDAQRDGLEEALAGLAAEGLVVHVEDAGGDTAPAGRAPASWRLQLVGQDRHGIVAEISSALAARGIGIEELLTDVVEAPMGGGMLFHAYARLTMPAGQDVGVRADLERLADELMVDLDLDLDVD</sequence>
<evidence type="ECO:0000313" key="2">
    <source>
        <dbReference type="EMBL" id="ANH40410.1"/>
    </source>
</evidence>
<name>A0A1A9GRU6_9ACTN</name>
<protein>
    <recommendedName>
        <fullName evidence="1">ACT domain-containing protein</fullName>
    </recommendedName>
</protein>
<dbReference type="InterPro" id="IPR016867">
    <property type="entry name" value="GcvR"/>
</dbReference>
<dbReference type="InterPro" id="IPR050990">
    <property type="entry name" value="UPF0237/GcvR_regulator"/>
</dbReference>
<dbReference type="PATRIC" id="fig|1300347.3.peg.4020"/>
<dbReference type="EMBL" id="CP015079">
    <property type="protein sequence ID" value="ANH40410.1"/>
    <property type="molecule type" value="Genomic_DNA"/>
</dbReference>
<dbReference type="PANTHER" id="PTHR34875:SF6">
    <property type="entry name" value="UPF0237 PROTEIN MJ1558"/>
    <property type="match status" value="1"/>
</dbReference>
<dbReference type="InterPro" id="IPR045865">
    <property type="entry name" value="ACT-like_dom_sf"/>
</dbReference>
<keyword evidence="3" id="KW-1185">Reference proteome</keyword>
<dbReference type="Gene3D" id="3.30.70.260">
    <property type="match status" value="2"/>
</dbReference>
<dbReference type="PROSITE" id="PS51671">
    <property type="entry name" value="ACT"/>
    <property type="match status" value="1"/>
</dbReference>
<dbReference type="KEGG" id="ndk:I601_4014"/>
<dbReference type="Pfam" id="PF13740">
    <property type="entry name" value="ACT_6"/>
    <property type="match status" value="1"/>
</dbReference>
<evidence type="ECO:0000313" key="3">
    <source>
        <dbReference type="Proteomes" id="UP000077868"/>
    </source>
</evidence>
<proteinExistence type="predicted"/>
<dbReference type="PIRSF" id="PIRSF028103">
    <property type="entry name" value="GcvR"/>
    <property type="match status" value="1"/>
</dbReference>